<keyword evidence="1" id="KW-1133">Transmembrane helix</keyword>
<comment type="caution">
    <text evidence="2">The sequence shown here is derived from an EMBL/GenBank/DDBJ whole genome shotgun (WGS) entry which is preliminary data.</text>
</comment>
<feature type="transmembrane region" description="Helical" evidence="1">
    <location>
        <begin position="6"/>
        <end position="24"/>
    </location>
</feature>
<organism evidence="2 3">
    <name type="scientific">Methanoculleus frigidifontis</name>
    <dbReference type="NCBI Taxonomy" id="2584085"/>
    <lineage>
        <taxon>Archaea</taxon>
        <taxon>Methanobacteriati</taxon>
        <taxon>Methanobacteriota</taxon>
        <taxon>Stenosarchaea group</taxon>
        <taxon>Methanomicrobia</taxon>
        <taxon>Methanomicrobiales</taxon>
        <taxon>Methanomicrobiaceae</taxon>
        <taxon>Methanoculleus</taxon>
    </lineage>
</organism>
<accession>A0ABT8M621</accession>
<keyword evidence="1" id="KW-0472">Membrane</keyword>
<evidence type="ECO:0000313" key="3">
    <source>
        <dbReference type="Proteomes" id="UP001168338"/>
    </source>
</evidence>
<proteinExistence type="predicted"/>
<evidence type="ECO:0000256" key="1">
    <source>
        <dbReference type="SAM" id="Phobius"/>
    </source>
</evidence>
<keyword evidence="1" id="KW-0812">Transmembrane</keyword>
<evidence type="ECO:0000313" key="2">
    <source>
        <dbReference type="EMBL" id="MDN7023382.1"/>
    </source>
</evidence>
<keyword evidence="3" id="KW-1185">Reference proteome</keyword>
<reference evidence="2" key="1">
    <citation type="submission" date="2019-05" db="EMBL/GenBank/DDBJ databases">
        <title>Methanoculleus sp. FWC-SCC1, a methanogenic archaeon isolated from deep marine cold seep.</title>
        <authorList>
            <person name="Chen Y.-W."/>
            <person name="Chen S.-C."/>
            <person name="Teng N.-H."/>
            <person name="Lai M.-C."/>
        </authorList>
    </citation>
    <scope>NUCLEOTIDE SEQUENCE</scope>
    <source>
        <strain evidence="2">FWC-SCC1</strain>
    </source>
</reference>
<keyword evidence="2" id="KW-0282">Flagellum</keyword>
<protein>
    <submittedName>
        <fullName evidence="2">Flagellar protein FlaF</fullName>
    </submittedName>
</protein>
<gene>
    <name evidence="2" type="ORF">FGU65_00450</name>
</gene>
<name>A0ABT8M621_9EURY</name>
<dbReference type="Proteomes" id="UP001168338">
    <property type="component" value="Unassembled WGS sequence"/>
</dbReference>
<dbReference type="EMBL" id="VCYH01000001">
    <property type="protein sequence ID" value="MDN7023382.1"/>
    <property type="molecule type" value="Genomic_DNA"/>
</dbReference>
<keyword evidence="2" id="KW-0969">Cilium</keyword>
<sequence>MSVGSLVASGIGILMLIITAYILVGGTLGTAELVVMAQGDLAVQQEIRMRTNIDISATSLDEVGKALYVEVANSGNEPIVNFEHMDVYLVTTGSPVYCSYGTDWSVVGISPDSIHPGQLDPGEVLNLSVTYAADAPTWVQVTTGNGVYDSAYI</sequence>
<keyword evidence="2" id="KW-0966">Cell projection</keyword>
<dbReference type="RefSeq" id="WP_301662433.1">
    <property type="nucleotide sequence ID" value="NZ_VCYH01000001.1"/>
</dbReference>